<comment type="pathway">
    <text evidence="2 11">Glycolipid biosynthesis; glycosylphosphatidylinositol-anchor biosynthesis.</text>
</comment>
<proteinExistence type="inferred from homology"/>
<reference evidence="12" key="1">
    <citation type="submission" date="2020-05" db="UniProtKB">
        <authorList>
            <consortium name="EnsemblMetazoa"/>
        </authorList>
    </citation>
    <scope>IDENTIFICATION</scope>
    <source>
        <strain evidence="12">BB02</strain>
    </source>
</reference>
<feature type="transmembrane region" description="Helical" evidence="11">
    <location>
        <begin position="145"/>
        <end position="174"/>
    </location>
</feature>
<comment type="caution">
    <text evidence="11">Lacks conserved residue(s) required for the propagation of feature annotation.</text>
</comment>
<feature type="transmembrane region" description="Helical" evidence="11">
    <location>
        <begin position="425"/>
        <end position="445"/>
    </location>
</feature>
<keyword evidence="7 11" id="KW-0812">Transmembrane</keyword>
<dbReference type="GO" id="GO:0006506">
    <property type="term" value="P:GPI anchor biosynthetic process"/>
    <property type="evidence" value="ECO:0007669"/>
    <property type="project" value="UniProtKB-UniPathway"/>
</dbReference>
<dbReference type="OrthoDB" id="10252502at2759"/>
<dbReference type="InterPro" id="IPR007315">
    <property type="entry name" value="PIG-V/Gpi18"/>
</dbReference>
<evidence type="ECO:0000256" key="8">
    <source>
        <dbReference type="ARBA" id="ARBA00022824"/>
    </source>
</evidence>
<dbReference type="GO" id="GO:0031501">
    <property type="term" value="C:mannosyltransferase complex"/>
    <property type="evidence" value="ECO:0007669"/>
    <property type="project" value="TreeGrafter"/>
</dbReference>
<feature type="transmembrane region" description="Helical" evidence="11">
    <location>
        <begin position="186"/>
        <end position="214"/>
    </location>
</feature>
<evidence type="ECO:0000256" key="2">
    <source>
        <dbReference type="ARBA" id="ARBA00004687"/>
    </source>
</evidence>
<feature type="transmembrane region" description="Helical" evidence="11">
    <location>
        <begin position="529"/>
        <end position="548"/>
    </location>
</feature>
<evidence type="ECO:0000256" key="10">
    <source>
        <dbReference type="ARBA" id="ARBA00023136"/>
    </source>
</evidence>
<evidence type="ECO:0000256" key="5">
    <source>
        <dbReference type="ARBA" id="ARBA00022676"/>
    </source>
</evidence>
<dbReference type="AlphaFoldDB" id="A0A2C9KFE3"/>
<comment type="similarity">
    <text evidence="3 11">Belongs to the PIGV family.</text>
</comment>
<name>A0A2C9KFE3_BIOGL</name>
<feature type="transmembrane region" description="Helical" evidence="11">
    <location>
        <begin position="234"/>
        <end position="263"/>
    </location>
</feature>
<evidence type="ECO:0000313" key="12">
    <source>
        <dbReference type="EnsemblMetazoa" id="BGLB018738-PA"/>
    </source>
</evidence>
<feature type="transmembrane region" description="Helical" evidence="11">
    <location>
        <begin position="111"/>
        <end position="133"/>
    </location>
</feature>
<sequence length="551" mass="63574">MNIFEHRLCIFAFYSRLSILLLQFVSNFLVPDHDAKVFNPPPELDDNSWLDQLVLYFVGGLRRWDAVYFTHIMQYGYTYENCVAFFPFYPLLVSNFSKAFSFGLLNFSSCLLLVGVVVNILLFVATSLVLYRLGKLVLSTDKEAFYASLLFCINPASIFMTALYSEVLFSFLLFSGLLALNHDKKILSAFLIGLSIFTRSNGLIAIGFIAHLIIKSSIHKFLKLKATSVKCSSIFSLVFKTVIEVLFYSFICVIPFFIFQYYIYVLYCKSSPDWPKHVIDYGRSKGYKLAGDEPSLWCNETIPLSYSYIQKHHWNVGFLTYYTLKQLPNFLLALPVLLLSFRACSFYIKNNVMLFCFLGLTCSNNNGSSGSSHVDISDSNREDEKQRNRFLLDKKIENYAGGQWDEVNSNKKLKCEKNSCRQTDLIVYVYHLAFLTIFGCFFMHIQVLTRMLFSSSPLLYWYVGTLFINGSRRFKPSSPADKKTREAESFKQGINLPQFLQSLLSLFKLTFISEAFKNWYCLNGEFRAIFVYFLTYSVLGTVMFSNFLPWT</sequence>
<dbReference type="UniPathway" id="UPA00196"/>
<keyword evidence="5 11" id="KW-0328">Glycosyltransferase</keyword>
<organism evidence="12 13">
    <name type="scientific">Biomphalaria glabrata</name>
    <name type="common">Bloodfluke planorb</name>
    <name type="synonym">Freshwater snail</name>
    <dbReference type="NCBI Taxonomy" id="6526"/>
    <lineage>
        <taxon>Eukaryota</taxon>
        <taxon>Metazoa</taxon>
        <taxon>Spiralia</taxon>
        <taxon>Lophotrochozoa</taxon>
        <taxon>Mollusca</taxon>
        <taxon>Gastropoda</taxon>
        <taxon>Heterobranchia</taxon>
        <taxon>Euthyneura</taxon>
        <taxon>Panpulmonata</taxon>
        <taxon>Hygrophila</taxon>
        <taxon>Lymnaeoidea</taxon>
        <taxon>Planorbidae</taxon>
        <taxon>Biomphalaria</taxon>
    </lineage>
</organism>
<dbReference type="PANTHER" id="PTHR12468:SF2">
    <property type="entry name" value="GPI MANNOSYLTRANSFERASE 2"/>
    <property type="match status" value="1"/>
</dbReference>
<gene>
    <name evidence="12" type="primary">106069897</name>
</gene>
<evidence type="ECO:0000256" key="6">
    <source>
        <dbReference type="ARBA" id="ARBA00022679"/>
    </source>
</evidence>
<dbReference type="VEuPathDB" id="VectorBase:BGLAX_034850"/>
<keyword evidence="6 11" id="KW-0808">Transferase</keyword>
<comment type="subcellular location">
    <subcellularLocation>
        <location evidence="1 11">Endoplasmic reticulum membrane</location>
        <topology evidence="1 11">Multi-pass membrane protein</topology>
    </subcellularLocation>
</comment>
<dbReference type="VEuPathDB" id="VectorBase:BGLB018738"/>
<evidence type="ECO:0000256" key="11">
    <source>
        <dbReference type="RuleBase" id="RU363112"/>
    </source>
</evidence>
<protein>
    <recommendedName>
        <fullName evidence="11">GPI mannosyltransferase 2</fullName>
        <ecNumber evidence="11">2.4.1.-</ecNumber>
    </recommendedName>
</protein>
<evidence type="ECO:0000313" key="13">
    <source>
        <dbReference type="Proteomes" id="UP000076420"/>
    </source>
</evidence>
<dbReference type="Pfam" id="PF04188">
    <property type="entry name" value="Mannosyl_trans2"/>
    <property type="match status" value="1"/>
</dbReference>
<comment type="function">
    <text evidence="11">Mannosyltransferase involved in glycosylphosphatidylinositol-anchor biosynthesis.</text>
</comment>
<dbReference type="EnsemblMetazoa" id="BGLB018738-RA">
    <property type="protein sequence ID" value="BGLB018738-PA"/>
    <property type="gene ID" value="BGLB018738"/>
</dbReference>
<evidence type="ECO:0000256" key="7">
    <source>
        <dbReference type="ARBA" id="ARBA00022692"/>
    </source>
</evidence>
<accession>A0A2C9KFE3</accession>
<dbReference type="KEGG" id="bgt:106069897"/>
<dbReference type="STRING" id="6526.A0A2C9KFE3"/>
<dbReference type="GO" id="GO:0000009">
    <property type="term" value="F:alpha-1,6-mannosyltransferase activity"/>
    <property type="evidence" value="ECO:0007669"/>
    <property type="project" value="InterPro"/>
</dbReference>
<keyword evidence="4 11" id="KW-0337">GPI-anchor biosynthesis</keyword>
<dbReference type="PANTHER" id="PTHR12468">
    <property type="entry name" value="GPI MANNOSYLTRANSFERASE 2"/>
    <property type="match status" value="1"/>
</dbReference>
<dbReference type="Proteomes" id="UP000076420">
    <property type="component" value="Unassembled WGS sequence"/>
</dbReference>
<keyword evidence="8 11" id="KW-0256">Endoplasmic reticulum</keyword>
<dbReference type="GO" id="GO:0005789">
    <property type="term" value="C:endoplasmic reticulum membrane"/>
    <property type="evidence" value="ECO:0007669"/>
    <property type="project" value="UniProtKB-SubCell"/>
</dbReference>
<feature type="transmembrane region" description="Helical" evidence="11">
    <location>
        <begin position="12"/>
        <end position="30"/>
    </location>
</feature>
<dbReference type="RefSeq" id="XP_013085122.2">
    <property type="nucleotide sequence ID" value="XM_013229668.2"/>
</dbReference>
<evidence type="ECO:0000256" key="1">
    <source>
        <dbReference type="ARBA" id="ARBA00004477"/>
    </source>
</evidence>
<dbReference type="GO" id="GO:0004376">
    <property type="term" value="F:GPI mannosyltransferase activity"/>
    <property type="evidence" value="ECO:0007669"/>
    <property type="project" value="InterPro"/>
</dbReference>
<evidence type="ECO:0000256" key="9">
    <source>
        <dbReference type="ARBA" id="ARBA00022989"/>
    </source>
</evidence>
<dbReference type="EC" id="2.4.1.-" evidence="11"/>
<evidence type="ECO:0000256" key="3">
    <source>
        <dbReference type="ARBA" id="ARBA00008698"/>
    </source>
</evidence>
<keyword evidence="9 11" id="KW-1133">Transmembrane helix</keyword>
<evidence type="ECO:0000256" key="4">
    <source>
        <dbReference type="ARBA" id="ARBA00022502"/>
    </source>
</evidence>
<keyword evidence="10 11" id="KW-0472">Membrane</keyword>